<dbReference type="RefSeq" id="XP_005538464.1">
    <property type="nucleotide sequence ID" value="XM_005538407.1"/>
</dbReference>
<dbReference type="Proteomes" id="UP000007014">
    <property type="component" value="Chromosome 18"/>
</dbReference>
<dbReference type="PANTHER" id="PTHR13902">
    <property type="entry name" value="SERINE/THREONINE-PROTEIN KINASE WNK WITH NO LYSINE -RELATED"/>
    <property type="match status" value="1"/>
</dbReference>
<feature type="compositionally biased region" description="Low complexity" evidence="2">
    <location>
        <begin position="450"/>
        <end position="467"/>
    </location>
</feature>
<dbReference type="PROSITE" id="PS50011">
    <property type="entry name" value="PROTEIN_KINASE_DOM"/>
    <property type="match status" value="1"/>
</dbReference>
<dbReference type="STRING" id="280699.M1VL77"/>
<dbReference type="SUPFAM" id="SSF56112">
    <property type="entry name" value="Protein kinase-like (PK-like)"/>
    <property type="match status" value="1"/>
</dbReference>
<proteinExistence type="predicted"/>
<dbReference type="CDD" id="cd13983">
    <property type="entry name" value="STKc_WNK"/>
    <property type="match status" value="1"/>
</dbReference>
<feature type="compositionally biased region" description="Polar residues" evidence="2">
    <location>
        <begin position="941"/>
        <end position="952"/>
    </location>
</feature>
<dbReference type="PROSITE" id="PS00108">
    <property type="entry name" value="PROTEIN_KINASE_ST"/>
    <property type="match status" value="1"/>
</dbReference>
<organism evidence="4 5">
    <name type="scientific">Cyanidioschyzon merolae (strain NIES-3377 / 10D)</name>
    <name type="common">Unicellular red alga</name>
    <dbReference type="NCBI Taxonomy" id="280699"/>
    <lineage>
        <taxon>Eukaryota</taxon>
        <taxon>Rhodophyta</taxon>
        <taxon>Bangiophyceae</taxon>
        <taxon>Cyanidiales</taxon>
        <taxon>Cyanidiaceae</taxon>
        <taxon>Cyanidioschyzon</taxon>
    </lineage>
</organism>
<dbReference type="FunFam" id="1.10.510.10:FF:001565">
    <property type="entry name" value="WNK protein kinase"/>
    <property type="match status" value="1"/>
</dbReference>
<evidence type="ECO:0000313" key="4">
    <source>
        <dbReference type="EMBL" id="BAM82428.1"/>
    </source>
</evidence>
<dbReference type="Gene3D" id="3.30.200.20">
    <property type="entry name" value="Phosphorylase Kinase, domain 1"/>
    <property type="match status" value="1"/>
</dbReference>
<keyword evidence="1" id="KW-0175">Coiled coil</keyword>
<dbReference type="OrthoDB" id="4062651at2759"/>
<dbReference type="GO" id="GO:0005524">
    <property type="term" value="F:ATP binding"/>
    <property type="evidence" value="ECO:0007669"/>
    <property type="project" value="InterPro"/>
</dbReference>
<feature type="region of interest" description="Disordered" evidence="2">
    <location>
        <begin position="1102"/>
        <end position="1127"/>
    </location>
</feature>
<feature type="compositionally biased region" description="Low complexity" evidence="2">
    <location>
        <begin position="1102"/>
        <end position="1112"/>
    </location>
</feature>
<evidence type="ECO:0000313" key="5">
    <source>
        <dbReference type="Proteomes" id="UP000007014"/>
    </source>
</evidence>
<feature type="coiled-coil region" evidence="1">
    <location>
        <begin position="681"/>
        <end position="712"/>
    </location>
</feature>
<dbReference type="EMBL" id="AP006500">
    <property type="protein sequence ID" value="BAM82428.1"/>
    <property type="molecule type" value="Genomic_DNA"/>
</dbReference>
<dbReference type="GO" id="GO:0004672">
    <property type="term" value="F:protein kinase activity"/>
    <property type="evidence" value="ECO:0007669"/>
    <property type="project" value="InterPro"/>
</dbReference>
<dbReference type="InterPro" id="IPR011009">
    <property type="entry name" value="Kinase-like_dom_sf"/>
</dbReference>
<dbReference type="KEGG" id="cme:CYME_CMR183C"/>
<dbReference type="HOGENOM" id="CLU_279567_0_0_1"/>
<dbReference type="eggNOG" id="KOG0584">
    <property type="taxonomic scope" value="Eukaryota"/>
</dbReference>
<feature type="compositionally biased region" description="Polar residues" evidence="2">
    <location>
        <begin position="416"/>
        <end position="429"/>
    </location>
</feature>
<evidence type="ECO:0000256" key="1">
    <source>
        <dbReference type="SAM" id="Coils"/>
    </source>
</evidence>
<feature type="region of interest" description="Disordered" evidence="2">
    <location>
        <begin position="100"/>
        <end position="135"/>
    </location>
</feature>
<reference evidence="4 5" key="1">
    <citation type="journal article" date="2004" name="Nature">
        <title>Genome sequence of the ultrasmall unicellular red alga Cyanidioschyzon merolae 10D.</title>
        <authorList>
            <person name="Matsuzaki M."/>
            <person name="Misumi O."/>
            <person name="Shin-i T."/>
            <person name="Maruyama S."/>
            <person name="Takahara M."/>
            <person name="Miyagishima S."/>
            <person name="Mori T."/>
            <person name="Nishida K."/>
            <person name="Yagisawa F."/>
            <person name="Nishida K."/>
            <person name="Yoshida Y."/>
            <person name="Nishimura Y."/>
            <person name="Nakao S."/>
            <person name="Kobayashi T."/>
            <person name="Momoyama Y."/>
            <person name="Higashiyama T."/>
            <person name="Minoda A."/>
            <person name="Sano M."/>
            <person name="Nomoto H."/>
            <person name="Oishi K."/>
            <person name="Hayashi H."/>
            <person name="Ohta F."/>
            <person name="Nishizaka S."/>
            <person name="Haga S."/>
            <person name="Miura S."/>
            <person name="Morishita T."/>
            <person name="Kabeya Y."/>
            <person name="Terasawa K."/>
            <person name="Suzuki Y."/>
            <person name="Ishii Y."/>
            <person name="Asakawa S."/>
            <person name="Takano H."/>
            <person name="Ohta N."/>
            <person name="Kuroiwa H."/>
            <person name="Tanaka K."/>
            <person name="Shimizu N."/>
            <person name="Sugano S."/>
            <person name="Sato N."/>
            <person name="Nozaki H."/>
            <person name="Ogasawara N."/>
            <person name="Kohara Y."/>
            <person name="Kuroiwa T."/>
        </authorList>
    </citation>
    <scope>NUCLEOTIDE SEQUENCE [LARGE SCALE GENOMIC DNA]</scope>
    <source>
        <strain evidence="4 5">10D</strain>
    </source>
</reference>
<dbReference type="SMART" id="SM00220">
    <property type="entry name" value="S_TKc"/>
    <property type="match status" value="1"/>
</dbReference>
<feature type="domain" description="Protein kinase" evidence="3">
    <location>
        <begin position="141"/>
        <end position="402"/>
    </location>
</feature>
<feature type="region of interest" description="Disordered" evidence="2">
    <location>
        <begin position="416"/>
        <end position="500"/>
    </location>
</feature>
<feature type="compositionally biased region" description="Basic and acidic residues" evidence="2">
    <location>
        <begin position="815"/>
        <end position="826"/>
    </location>
</feature>
<keyword evidence="5" id="KW-1185">Reference proteome</keyword>
<dbReference type="GeneID" id="16996654"/>
<reference evidence="4 5" key="2">
    <citation type="journal article" date="2007" name="BMC Biol.">
        <title>A 100%-complete sequence reveals unusually simple genomic features in the hot-spring red alga Cyanidioschyzon merolae.</title>
        <authorList>
            <person name="Nozaki H."/>
            <person name="Takano H."/>
            <person name="Misumi O."/>
            <person name="Terasawa K."/>
            <person name="Matsuzaki M."/>
            <person name="Maruyama S."/>
            <person name="Nishida K."/>
            <person name="Yagisawa F."/>
            <person name="Yoshida Y."/>
            <person name="Fujiwara T."/>
            <person name="Takio S."/>
            <person name="Tamura K."/>
            <person name="Chung S.J."/>
            <person name="Nakamura S."/>
            <person name="Kuroiwa H."/>
            <person name="Tanaka K."/>
            <person name="Sato N."/>
            <person name="Kuroiwa T."/>
        </authorList>
    </citation>
    <scope>NUCLEOTIDE SEQUENCE [LARGE SCALE GENOMIC DNA]</scope>
    <source>
        <strain evidence="4 5">10D</strain>
    </source>
</reference>
<dbReference type="Gramene" id="CMR183CT">
    <property type="protein sequence ID" value="CMR183CT"/>
    <property type="gene ID" value="CMR183C"/>
</dbReference>
<gene>
    <name evidence="4" type="ORF">CYME_CMR183C</name>
</gene>
<feature type="region of interest" description="Disordered" evidence="2">
    <location>
        <begin position="941"/>
        <end position="972"/>
    </location>
</feature>
<dbReference type="AlphaFoldDB" id="M1VL77"/>
<feature type="compositionally biased region" description="Polar residues" evidence="2">
    <location>
        <begin position="524"/>
        <end position="538"/>
    </location>
</feature>
<feature type="region of interest" description="Disordered" evidence="2">
    <location>
        <begin position="1041"/>
        <end position="1070"/>
    </location>
</feature>
<sequence>MMGDDEQGEPSSVNGPFVSRRAELWDPVMPARRAVPADAGAAVPSAAACFDSTEAAPVLLGVCSETTVTQEQSAPPVLSPVNGGQPGAGAMISGAAAGGMHRSGEAASAPAGIVTAPSAQSPSTEDNDDCFEERSPDGRFLRFPEVLGTGAYKTVYKGFDTDNGIEVAWNKLNIQRLTNQDTERVMNEVNILRSIQHPNIINLFAGWEVRDERGRVRGAHFITELMTSGTLKQYIAKVKMIKVKVIRKWCRNVLEAIHYLHSCTPPIMHRDLKCDNIFINGNIGEVKIGDLGLSSVKDRASKCGYTVIGTPEFMAPELYDENYSEKIDIYAFGMCMLEMVSTEYPYAECENAGQIFKKVLNGVLPEALSRMVECDLKRVILQCLASESQRPTALQLLNHPLFADWESDDGSLSNVDLMVSPNSGRSRSSLEVPRSMTQFPDGDTNAAKQSLTSNLSPSPSSTTVSRLSMEHAPSRARARNGDQTTPDAEAHSIVEHPATGKATSAGNITVNYIIAGRASHNASPTISALHDQSPNAKDSSAVAGEERTKDAICGLLGVQQADAAAGALHQGPGRRRIFEGVDIDEAAAAPPTRPIVRVIGRADESFRSILPAESGSISGTDTSAVPDSQHALSVDVTSVDATNRSGVNDRKLVYSGILVLSVRIPVSGAVKRITFAMDPYRESAEQVAREMVEELNLDEAQAENIAQAIDRQLDLHLQPTATAGLPRTKPLPVETVSSIPTIRVVTTPLERLQEPPESEASPNLVSVPGAPAPTALRSSASPPVERTPAQTISGLSTITEISNSDTRAVHTAPKPSERAGNDRREAAQGLPPGAPLGTPDCVAQVLRSSVAPTAPPLRPASSVPNAAGVPVVVVMETPPSDARENLSTDQTRCVHASEVDTCHAASFLEGASVLYRPAQSAGAILDEGACLQTPVYESSALQPATSSDSAITNDMPAAGPSRRATSEPASEVPLSGLHVVTVDESFMKSFVGKSSRTDECAPELTRDASWTHAHDDPRLTGSERITRADSFSYDYDKVVDAKSTRSPSPLPTSPSARSSPSPSPSPPLDVHDLVQAMYGQMPALKRHSSSVAQVAGLVPVTSIDATSSTTDATGHRGQRRAPDRGQG</sequence>
<feature type="region of interest" description="Disordered" evidence="2">
    <location>
        <begin position="524"/>
        <end position="544"/>
    </location>
</feature>
<evidence type="ECO:0000256" key="2">
    <source>
        <dbReference type="SAM" id="MobiDB-lite"/>
    </source>
</evidence>
<protein>
    <submittedName>
        <fullName evidence="4">WNK-like protein kinase</fullName>
    </submittedName>
</protein>
<feature type="compositionally biased region" description="Polar residues" evidence="2">
    <location>
        <begin position="788"/>
        <end position="806"/>
    </location>
</feature>
<dbReference type="Gene3D" id="1.10.510.10">
    <property type="entry name" value="Transferase(Phosphotransferase) domain 1"/>
    <property type="match status" value="1"/>
</dbReference>
<dbReference type="Pfam" id="PF00069">
    <property type="entry name" value="Pkinase"/>
    <property type="match status" value="1"/>
</dbReference>
<dbReference type="InterPro" id="IPR050588">
    <property type="entry name" value="WNK_Ser-Thr_kinase"/>
</dbReference>
<name>M1VL77_CYAM1</name>
<evidence type="ECO:0000259" key="3">
    <source>
        <dbReference type="PROSITE" id="PS50011"/>
    </source>
</evidence>
<dbReference type="InterPro" id="IPR000719">
    <property type="entry name" value="Prot_kinase_dom"/>
</dbReference>
<feature type="region of interest" description="Disordered" evidence="2">
    <location>
        <begin position="747"/>
        <end position="840"/>
    </location>
</feature>
<accession>M1VL77</accession>
<dbReference type="OMA" id="NCAYREG"/>
<dbReference type="InterPro" id="IPR008271">
    <property type="entry name" value="Ser/Thr_kinase_AS"/>
</dbReference>